<dbReference type="GO" id="GO:0016779">
    <property type="term" value="F:nucleotidyltransferase activity"/>
    <property type="evidence" value="ECO:0007669"/>
    <property type="project" value="UniProtKB-KW"/>
</dbReference>
<keyword evidence="2 4" id="KW-0548">Nucleotidyltransferase</keyword>
<dbReference type="PANTHER" id="PTHR43793">
    <property type="entry name" value="FAD SYNTHASE"/>
    <property type="match status" value="1"/>
</dbReference>
<gene>
    <name evidence="4" type="ORF">UR21_C0001G0011</name>
</gene>
<dbReference type="SUPFAM" id="SSF52374">
    <property type="entry name" value="Nucleotidylyl transferase"/>
    <property type="match status" value="1"/>
</dbReference>
<feature type="domain" description="Cytidyltransferase-like" evidence="3">
    <location>
        <begin position="16"/>
        <end position="149"/>
    </location>
</feature>
<dbReference type="PANTHER" id="PTHR43793:SF1">
    <property type="entry name" value="FAD SYNTHASE"/>
    <property type="match status" value="1"/>
</dbReference>
<dbReference type="Gene3D" id="3.40.50.620">
    <property type="entry name" value="HUPs"/>
    <property type="match status" value="1"/>
</dbReference>
<dbReference type="InterPro" id="IPR050385">
    <property type="entry name" value="Archaeal_FAD_synthase"/>
</dbReference>
<dbReference type="Proteomes" id="UP000034803">
    <property type="component" value="Unassembled WGS sequence"/>
</dbReference>
<dbReference type="InterPro" id="IPR004821">
    <property type="entry name" value="Cyt_trans-like"/>
</dbReference>
<dbReference type="Pfam" id="PF01467">
    <property type="entry name" value="CTP_transf_like"/>
    <property type="match status" value="1"/>
</dbReference>
<proteinExistence type="predicted"/>
<evidence type="ECO:0000313" key="4">
    <source>
        <dbReference type="EMBL" id="KKP32215.1"/>
    </source>
</evidence>
<name>A0A0G0B087_9BACT</name>
<evidence type="ECO:0000256" key="1">
    <source>
        <dbReference type="ARBA" id="ARBA00022679"/>
    </source>
</evidence>
<dbReference type="NCBIfam" id="TIGR00125">
    <property type="entry name" value="cyt_tran_rel"/>
    <property type="match status" value="1"/>
</dbReference>
<keyword evidence="1 4" id="KW-0808">Transferase</keyword>
<protein>
    <submittedName>
        <fullName evidence="4">Glycerol-3-phosphate cytidylyltransferase</fullName>
    </submittedName>
</protein>
<accession>A0A0G0B087</accession>
<dbReference type="InterPro" id="IPR014729">
    <property type="entry name" value="Rossmann-like_a/b/a_fold"/>
</dbReference>
<reference evidence="4 5" key="1">
    <citation type="journal article" date="2015" name="Nature">
        <title>rRNA introns, odd ribosomes, and small enigmatic genomes across a large radiation of phyla.</title>
        <authorList>
            <person name="Brown C.T."/>
            <person name="Hug L.A."/>
            <person name="Thomas B.C."/>
            <person name="Sharon I."/>
            <person name="Castelle C.J."/>
            <person name="Singh A."/>
            <person name="Wilkins M.J."/>
            <person name="Williams K.H."/>
            <person name="Banfield J.F."/>
        </authorList>
    </citation>
    <scope>NUCLEOTIDE SEQUENCE [LARGE SCALE GENOMIC DNA]</scope>
</reference>
<evidence type="ECO:0000313" key="5">
    <source>
        <dbReference type="Proteomes" id="UP000034803"/>
    </source>
</evidence>
<evidence type="ECO:0000259" key="3">
    <source>
        <dbReference type="Pfam" id="PF01467"/>
    </source>
</evidence>
<sequence>MQRIKKGIPGFSMIVYTGGTFDIPHTGHMELFDYCRRYAGKHGKVVVALNTDEFVFRFKKVYPIMTYEERKKIISNIKSIDKVIVNIGNEDSKKTILKVKPDVVIIGMDWIERDYCKQMNFNANWLNKHKIAVIYVPRTTNNSTTKIKEKIRA</sequence>
<evidence type="ECO:0000256" key="2">
    <source>
        <dbReference type="ARBA" id="ARBA00022695"/>
    </source>
</evidence>
<dbReference type="EMBL" id="LBOI01000001">
    <property type="protein sequence ID" value="KKP32215.1"/>
    <property type="molecule type" value="Genomic_DNA"/>
</dbReference>
<dbReference type="AlphaFoldDB" id="A0A0G0B087"/>
<organism evidence="4 5">
    <name type="scientific">Candidatus Woesebacteria bacterium GW2011_GWC2_31_9</name>
    <dbReference type="NCBI Taxonomy" id="1618586"/>
    <lineage>
        <taxon>Bacteria</taxon>
        <taxon>Candidatus Woeseibacteriota</taxon>
    </lineage>
</organism>
<comment type="caution">
    <text evidence="4">The sequence shown here is derived from an EMBL/GenBank/DDBJ whole genome shotgun (WGS) entry which is preliminary data.</text>
</comment>